<protein>
    <submittedName>
        <fullName evidence="2">Uncharacterized protein</fullName>
    </submittedName>
</protein>
<feature type="non-terminal residue" evidence="2">
    <location>
        <position position="99"/>
    </location>
</feature>
<reference evidence="2 3" key="1">
    <citation type="submission" date="2020-05" db="EMBL/GenBank/DDBJ databases">
        <title>DNA-SIP metagenomic assembled genomes.</title>
        <authorList>
            <person name="Yu J."/>
        </authorList>
    </citation>
    <scope>NUCLEOTIDE SEQUENCE [LARGE SCALE GENOMIC DNA]</scope>
    <source>
        <strain evidence="2">Bin5.27</strain>
    </source>
</reference>
<dbReference type="Proteomes" id="UP000574690">
    <property type="component" value="Unassembled WGS sequence"/>
</dbReference>
<name>A0A850C9Y9_9ACTN</name>
<feature type="transmembrane region" description="Helical" evidence="1">
    <location>
        <begin position="27"/>
        <end position="44"/>
    </location>
</feature>
<evidence type="ECO:0000313" key="2">
    <source>
        <dbReference type="EMBL" id="NUQ88096.1"/>
    </source>
</evidence>
<evidence type="ECO:0000256" key="1">
    <source>
        <dbReference type="SAM" id="Phobius"/>
    </source>
</evidence>
<proteinExistence type="predicted"/>
<dbReference type="EMBL" id="JABFXE010000276">
    <property type="protein sequence ID" value="NUQ88096.1"/>
    <property type="molecule type" value="Genomic_DNA"/>
</dbReference>
<comment type="caution">
    <text evidence="2">The sequence shown here is derived from an EMBL/GenBank/DDBJ whole genome shotgun (WGS) entry which is preliminary data.</text>
</comment>
<sequence>MIGAGLAALAFAVVARAGARLATAYAVGFAVALGLGALAWALWARMGLTAVRAETLALLIALFAIALVPRLAMSSAGLFALDRDVRAGEPTSEEHLARR</sequence>
<organism evidence="2 3">
    <name type="scientific">Glycomyces artemisiae</name>
    <dbReference type="NCBI Taxonomy" id="1076443"/>
    <lineage>
        <taxon>Bacteria</taxon>
        <taxon>Bacillati</taxon>
        <taxon>Actinomycetota</taxon>
        <taxon>Actinomycetes</taxon>
        <taxon>Glycomycetales</taxon>
        <taxon>Glycomycetaceae</taxon>
        <taxon>Glycomyces</taxon>
    </lineage>
</organism>
<keyword evidence="1" id="KW-1133">Transmembrane helix</keyword>
<feature type="transmembrane region" description="Helical" evidence="1">
    <location>
        <begin position="56"/>
        <end position="81"/>
    </location>
</feature>
<gene>
    <name evidence="2" type="ORF">HOQ43_06490</name>
</gene>
<dbReference type="AlphaFoldDB" id="A0A850C9Y9"/>
<accession>A0A850C9Y9</accession>
<keyword evidence="1" id="KW-0812">Transmembrane</keyword>
<keyword evidence="1" id="KW-0472">Membrane</keyword>
<evidence type="ECO:0000313" key="3">
    <source>
        <dbReference type="Proteomes" id="UP000574690"/>
    </source>
</evidence>